<comment type="caution">
    <text evidence="2">The sequence shown here is derived from an EMBL/GenBank/DDBJ whole genome shotgun (WGS) entry which is preliminary data.</text>
</comment>
<evidence type="ECO:0000313" key="2">
    <source>
        <dbReference type="EMBL" id="KAF7814309.1"/>
    </source>
</evidence>
<keyword evidence="3" id="KW-1185">Reference proteome</keyword>
<dbReference type="EMBL" id="JAAIUW010000009">
    <property type="protein sequence ID" value="KAF7814309.1"/>
    <property type="molecule type" value="Genomic_DNA"/>
</dbReference>
<accession>A0A834WEL1</accession>
<evidence type="ECO:0000256" key="1">
    <source>
        <dbReference type="SAM" id="Phobius"/>
    </source>
</evidence>
<sequence>MCRLLSSSFHQSLLSSLFTLLSSLLLRTSFTTVAIAVTVIAQLHRAVKWYIPLSLPSLLLIFPFTYMGSNLPCAEGSNIPIPFPFPVTACYQTCRDPFPFLACKLPNGI</sequence>
<keyword evidence="1" id="KW-0472">Membrane</keyword>
<organism evidence="2 3">
    <name type="scientific">Senna tora</name>
    <dbReference type="NCBI Taxonomy" id="362788"/>
    <lineage>
        <taxon>Eukaryota</taxon>
        <taxon>Viridiplantae</taxon>
        <taxon>Streptophyta</taxon>
        <taxon>Embryophyta</taxon>
        <taxon>Tracheophyta</taxon>
        <taxon>Spermatophyta</taxon>
        <taxon>Magnoliopsida</taxon>
        <taxon>eudicotyledons</taxon>
        <taxon>Gunneridae</taxon>
        <taxon>Pentapetalae</taxon>
        <taxon>rosids</taxon>
        <taxon>fabids</taxon>
        <taxon>Fabales</taxon>
        <taxon>Fabaceae</taxon>
        <taxon>Caesalpinioideae</taxon>
        <taxon>Cassia clade</taxon>
        <taxon>Senna</taxon>
    </lineage>
</organism>
<dbReference type="Proteomes" id="UP000634136">
    <property type="component" value="Unassembled WGS sequence"/>
</dbReference>
<keyword evidence="1" id="KW-1133">Transmembrane helix</keyword>
<protein>
    <submittedName>
        <fullName evidence="2">Uncharacterized protein</fullName>
    </submittedName>
</protein>
<name>A0A834WEL1_9FABA</name>
<feature type="transmembrane region" description="Helical" evidence="1">
    <location>
        <begin position="46"/>
        <end position="66"/>
    </location>
</feature>
<keyword evidence="1" id="KW-0812">Transmembrane</keyword>
<dbReference type="AlphaFoldDB" id="A0A834WEL1"/>
<proteinExistence type="predicted"/>
<gene>
    <name evidence="2" type="ORF">G2W53_028278</name>
</gene>
<reference evidence="2" key="1">
    <citation type="submission" date="2020-09" db="EMBL/GenBank/DDBJ databases">
        <title>Genome-Enabled Discovery of Anthraquinone Biosynthesis in Senna tora.</title>
        <authorList>
            <person name="Kang S.-H."/>
            <person name="Pandey R.P."/>
            <person name="Lee C.-M."/>
            <person name="Sim J.-S."/>
            <person name="Jeong J.-T."/>
            <person name="Choi B.-S."/>
            <person name="Jung M."/>
            <person name="Ginzburg D."/>
            <person name="Zhao K."/>
            <person name="Won S.Y."/>
            <person name="Oh T.-J."/>
            <person name="Yu Y."/>
            <person name="Kim N.-H."/>
            <person name="Lee O.R."/>
            <person name="Lee T.-H."/>
            <person name="Bashyal P."/>
            <person name="Kim T.-S."/>
            <person name="Lee W.-H."/>
            <person name="Kawkins C."/>
            <person name="Kim C.-K."/>
            <person name="Kim J.S."/>
            <person name="Ahn B.O."/>
            <person name="Rhee S.Y."/>
            <person name="Sohng J.K."/>
        </authorList>
    </citation>
    <scope>NUCLEOTIDE SEQUENCE</scope>
    <source>
        <tissue evidence="2">Leaf</tissue>
    </source>
</reference>
<evidence type="ECO:0000313" key="3">
    <source>
        <dbReference type="Proteomes" id="UP000634136"/>
    </source>
</evidence>